<dbReference type="InterPro" id="IPR036291">
    <property type="entry name" value="NAD(P)-bd_dom_sf"/>
</dbReference>
<dbReference type="SUPFAM" id="SSF51735">
    <property type="entry name" value="NAD(P)-binding Rossmann-fold domains"/>
    <property type="match status" value="1"/>
</dbReference>
<keyword evidence="3" id="KW-0547">Nucleotide-binding</keyword>
<dbReference type="InterPro" id="IPR005811">
    <property type="entry name" value="SUCC_ACL_C"/>
</dbReference>
<evidence type="ECO:0000259" key="5">
    <source>
        <dbReference type="SMART" id="SM00881"/>
    </source>
</evidence>
<dbReference type="GO" id="GO:0004776">
    <property type="term" value="F:succinate-CoA ligase (GDP-forming) activity"/>
    <property type="evidence" value="ECO:0007669"/>
    <property type="project" value="TreeGrafter"/>
</dbReference>
<dbReference type="GO" id="GO:0000166">
    <property type="term" value="F:nucleotide binding"/>
    <property type="evidence" value="ECO:0007669"/>
    <property type="project" value="UniProtKB-KW"/>
</dbReference>
<organism evidence="6 7">
    <name type="scientific">Humitalea rosea</name>
    <dbReference type="NCBI Taxonomy" id="990373"/>
    <lineage>
        <taxon>Bacteria</taxon>
        <taxon>Pseudomonadati</taxon>
        <taxon>Pseudomonadota</taxon>
        <taxon>Alphaproteobacteria</taxon>
        <taxon>Acetobacterales</taxon>
        <taxon>Roseomonadaceae</taxon>
        <taxon>Humitalea</taxon>
    </lineage>
</organism>
<evidence type="ECO:0000256" key="2">
    <source>
        <dbReference type="ARBA" id="ARBA00022598"/>
    </source>
</evidence>
<dbReference type="PANTHER" id="PTHR11117">
    <property type="entry name" value="SUCCINYL-COA LIGASE SUBUNIT ALPHA"/>
    <property type="match status" value="1"/>
</dbReference>
<dbReference type="PROSITE" id="PS00399">
    <property type="entry name" value="SUCCINYL_COA_LIG_2"/>
    <property type="match status" value="1"/>
</dbReference>
<dbReference type="InterPro" id="IPR003781">
    <property type="entry name" value="CoA-bd"/>
</dbReference>
<evidence type="ECO:0000313" key="7">
    <source>
        <dbReference type="Proteomes" id="UP000249688"/>
    </source>
</evidence>
<dbReference type="GO" id="GO:0009361">
    <property type="term" value="C:succinate-CoA ligase complex (ADP-forming)"/>
    <property type="evidence" value="ECO:0007669"/>
    <property type="project" value="TreeGrafter"/>
</dbReference>
<dbReference type="Pfam" id="PF02629">
    <property type="entry name" value="CoA_binding"/>
    <property type="match status" value="1"/>
</dbReference>
<dbReference type="PANTHER" id="PTHR11117:SF2">
    <property type="entry name" value="SUCCINATE--COA LIGASE [ADP_GDP-FORMING] SUBUNIT ALPHA, MITOCHONDRIAL"/>
    <property type="match status" value="1"/>
</dbReference>
<protein>
    <submittedName>
        <fullName evidence="6">Succinyl-CoA synthetase alpha subunit</fullName>
    </submittedName>
</protein>
<proteinExistence type="predicted"/>
<dbReference type="RefSeq" id="WP_111396997.1">
    <property type="nucleotide sequence ID" value="NZ_QKYU01000004.1"/>
</dbReference>
<dbReference type="InterPro" id="IPR005810">
    <property type="entry name" value="CoA_lig_alpha"/>
</dbReference>
<sequence>MILFPQGFPRRVIVFNPAGRYAAAQVAAMRGAGTRIVAGIAPGRGGTLLDGLPMLDDARDLAEPADAAVLYTPPEGLLEAVRICADLRIPTIVAAAEYVPAHDALAAAQAARAAGCWLVGPNTLGLCVPGVGVLGSIAPDFCTPGPVALLARSGTLTLTLARILTEAGLGQRLVAHMGGDAAIGRNPDEWLRAVAADPEVKAVLYCGELGGDKEYALAAALPGCRVPVVAMIVGRHAPPGTRMGHAGALAGAERETAAAKLAALAAAGATAVPGPAEAVAALRRLLTRP</sequence>
<dbReference type="SUPFAM" id="SSF52210">
    <property type="entry name" value="Succinyl-CoA synthetase domains"/>
    <property type="match status" value="1"/>
</dbReference>
<accession>A0A2W7IRD7</accession>
<dbReference type="GO" id="GO:0006099">
    <property type="term" value="P:tricarboxylic acid cycle"/>
    <property type="evidence" value="ECO:0007669"/>
    <property type="project" value="UniProtKB-KW"/>
</dbReference>
<dbReference type="SMART" id="SM00881">
    <property type="entry name" value="CoA_binding"/>
    <property type="match status" value="1"/>
</dbReference>
<dbReference type="PRINTS" id="PR01798">
    <property type="entry name" value="SCOASYNTHASE"/>
</dbReference>
<keyword evidence="7" id="KW-1185">Reference proteome</keyword>
<dbReference type="AlphaFoldDB" id="A0A2W7IRD7"/>
<evidence type="ECO:0000256" key="4">
    <source>
        <dbReference type="PIRSR" id="PIRSR001553-1"/>
    </source>
</evidence>
<dbReference type="Proteomes" id="UP000249688">
    <property type="component" value="Unassembled WGS sequence"/>
</dbReference>
<dbReference type="Gene3D" id="3.40.50.261">
    <property type="entry name" value="Succinyl-CoA synthetase domains"/>
    <property type="match status" value="1"/>
</dbReference>
<dbReference type="Gene3D" id="3.40.50.720">
    <property type="entry name" value="NAD(P)-binding Rossmann-like Domain"/>
    <property type="match status" value="1"/>
</dbReference>
<keyword evidence="2" id="KW-0436">Ligase</keyword>
<name>A0A2W7IRD7_9PROT</name>
<comment type="caution">
    <text evidence="6">The sequence shown here is derived from an EMBL/GenBank/DDBJ whole genome shotgun (WGS) entry which is preliminary data.</text>
</comment>
<evidence type="ECO:0000256" key="1">
    <source>
        <dbReference type="ARBA" id="ARBA00022532"/>
    </source>
</evidence>
<evidence type="ECO:0000256" key="3">
    <source>
        <dbReference type="ARBA" id="ARBA00022741"/>
    </source>
</evidence>
<dbReference type="Pfam" id="PF00549">
    <property type="entry name" value="Ligase_CoA"/>
    <property type="match status" value="1"/>
</dbReference>
<evidence type="ECO:0000313" key="6">
    <source>
        <dbReference type="EMBL" id="PZW48667.1"/>
    </source>
</evidence>
<dbReference type="GO" id="GO:0004775">
    <property type="term" value="F:succinate-CoA ligase (ADP-forming) activity"/>
    <property type="evidence" value="ECO:0007669"/>
    <property type="project" value="TreeGrafter"/>
</dbReference>
<dbReference type="OrthoDB" id="9807196at2"/>
<feature type="domain" description="CoA-binding" evidence="5">
    <location>
        <begin position="8"/>
        <end position="99"/>
    </location>
</feature>
<feature type="active site" description="Tele-phosphohistidine intermediate" evidence="4">
    <location>
        <position position="245"/>
    </location>
</feature>
<dbReference type="EMBL" id="QKYU01000004">
    <property type="protein sequence ID" value="PZW48667.1"/>
    <property type="molecule type" value="Genomic_DNA"/>
</dbReference>
<gene>
    <name evidence="6" type="ORF">C8P66_10483</name>
</gene>
<dbReference type="PIRSF" id="PIRSF001553">
    <property type="entry name" value="SucCS_alpha"/>
    <property type="match status" value="1"/>
</dbReference>
<keyword evidence="1" id="KW-0816">Tricarboxylic acid cycle</keyword>
<dbReference type="InterPro" id="IPR016102">
    <property type="entry name" value="Succinyl-CoA_synth-like"/>
</dbReference>
<dbReference type="InterPro" id="IPR017440">
    <property type="entry name" value="Cit_synth/succinyl-CoA_lig_AS"/>
</dbReference>
<reference evidence="6 7" key="1">
    <citation type="submission" date="2018-06" db="EMBL/GenBank/DDBJ databases">
        <title>Genomic Encyclopedia of Archaeal and Bacterial Type Strains, Phase II (KMG-II): from individual species to whole genera.</title>
        <authorList>
            <person name="Goeker M."/>
        </authorList>
    </citation>
    <scope>NUCLEOTIDE SEQUENCE [LARGE SCALE GENOMIC DNA]</scope>
    <source>
        <strain evidence="6 7">DSM 24525</strain>
    </source>
</reference>